<name>A0A2P5AN02_TREOI</name>
<protein>
    <submittedName>
        <fullName evidence="1">Uncharacterized protein</fullName>
    </submittedName>
</protein>
<gene>
    <name evidence="1" type="ORF">TorRG33x02_346230</name>
</gene>
<organism evidence="1 2">
    <name type="scientific">Trema orientale</name>
    <name type="common">Charcoal tree</name>
    <name type="synonym">Celtis orientalis</name>
    <dbReference type="NCBI Taxonomy" id="63057"/>
    <lineage>
        <taxon>Eukaryota</taxon>
        <taxon>Viridiplantae</taxon>
        <taxon>Streptophyta</taxon>
        <taxon>Embryophyta</taxon>
        <taxon>Tracheophyta</taxon>
        <taxon>Spermatophyta</taxon>
        <taxon>Magnoliopsida</taxon>
        <taxon>eudicotyledons</taxon>
        <taxon>Gunneridae</taxon>
        <taxon>Pentapetalae</taxon>
        <taxon>rosids</taxon>
        <taxon>fabids</taxon>
        <taxon>Rosales</taxon>
        <taxon>Cannabaceae</taxon>
        <taxon>Trema</taxon>
    </lineage>
</organism>
<comment type="caution">
    <text evidence="1">The sequence shown here is derived from an EMBL/GenBank/DDBJ whole genome shotgun (WGS) entry which is preliminary data.</text>
</comment>
<keyword evidence="2" id="KW-1185">Reference proteome</keyword>
<accession>A0A2P5AN02</accession>
<reference evidence="2" key="1">
    <citation type="submission" date="2016-06" db="EMBL/GenBank/DDBJ databases">
        <title>Parallel loss of symbiosis genes in relatives of nitrogen-fixing non-legume Parasponia.</title>
        <authorList>
            <person name="Van Velzen R."/>
            <person name="Holmer R."/>
            <person name="Bu F."/>
            <person name="Rutten L."/>
            <person name="Van Zeijl A."/>
            <person name="Liu W."/>
            <person name="Santuari L."/>
            <person name="Cao Q."/>
            <person name="Sharma T."/>
            <person name="Shen D."/>
            <person name="Roswanjaya Y."/>
            <person name="Wardhani T."/>
            <person name="Kalhor M.S."/>
            <person name="Jansen J."/>
            <person name="Van den Hoogen J."/>
            <person name="Gungor B."/>
            <person name="Hartog M."/>
            <person name="Hontelez J."/>
            <person name="Verver J."/>
            <person name="Yang W.-C."/>
            <person name="Schijlen E."/>
            <person name="Repin R."/>
            <person name="Schilthuizen M."/>
            <person name="Schranz E."/>
            <person name="Heidstra R."/>
            <person name="Miyata K."/>
            <person name="Fedorova E."/>
            <person name="Kohlen W."/>
            <person name="Bisseling T."/>
            <person name="Smit S."/>
            <person name="Geurts R."/>
        </authorList>
    </citation>
    <scope>NUCLEOTIDE SEQUENCE [LARGE SCALE GENOMIC DNA]</scope>
    <source>
        <strain evidence="2">cv. RG33-2</strain>
    </source>
</reference>
<dbReference type="AlphaFoldDB" id="A0A2P5AN02"/>
<proteinExistence type="predicted"/>
<sequence>MLNLRYNSEPSWHPLQLQNTISPRPPSINASPFSFFVWK</sequence>
<evidence type="ECO:0000313" key="2">
    <source>
        <dbReference type="Proteomes" id="UP000237000"/>
    </source>
</evidence>
<dbReference type="EMBL" id="JXTC01000770">
    <property type="protein sequence ID" value="PON37937.1"/>
    <property type="molecule type" value="Genomic_DNA"/>
</dbReference>
<dbReference type="Proteomes" id="UP000237000">
    <property type="component" value="Unassembled WGS sequence"/>
</dbReference>
<evidence type="ECO:0000313" key="1">
    <source>
        <dbReference type="EMBL" id="PON37937.1"/>
    </source>
</evidence>
<dbReference type="InParanoid" id="A0A2P5AN02"/>